<reference evidence="2" key="1">
    <citation type="submission" date="2014-05" db="EMBL/GenBank/DDBJ databases">
        <title>The genome and life-stage specific transcriptomes of Globodera pallida elucidate key aspects of plant parasitism by a cyst nematode.</title>
        <authorList>
            <person name="Cotton J.A."/>
            <person name="Lilley C.J."/>
            <person name="Jones L.M."/>
            <person name="Kikuchi T."/>
            <person name="Reid A.J."/>
            <person name="Thorpe P."/>
            <person name="Tsai I.J."/>
            <person name="Beasley H."/>
            <person name="Blok V."/>
            <person name="Cock P.J.A."/>
            <person name="Van den Akker S.E."/>
            <person name="Holroyd N."/>
            <person name="Hunt M."/>
            <person name="Mantelin S."/>
            <person name="Naghra H."/>
            <person name="Pain A."/>
            <person name="Palomares-Rius J.E."/>
            <person name="Zarowiecki M."/>
            <person name="Berriman M."/>
            <person name="Jones J.T."/>
            <person name="Urwin P.E."/>
        </authorList>
    </citation>
    <scope>NUCLEOTIDE SEQUENCE [LARGE SCALE GENOMIC DNA]</scope>
    <source>
        <strain evidence="2">Lindley</strain>
    </source>
</reference>
<evidence type="ECO:0000313" key="2">
    <source>
        <dbReference type="Proteomes" id="UP000050741"/>
    </source>
</evidence>
<dbReference type="Proteomes" id="UP000050741">
    <property type="component" value="Unassembled WGS sequence"/>
</dbReference>
<dbReference type="WBParaSite" id="GPLIN_001594100">
    <property type="protein sequence ID" value="GPLIN_001594100"/>
    <property type="gene ID" value="GPLIN_001594100"/>
</dbReference>
<reference evidence="3" key="2">
    <citation type="submission" date="2016-06" db="UniProtKB">
        <authorList>
            <consortium name="WormBaseParasite"/>
        </authorList>
    </citation>
    <scope>IDENTIFICATION</scope>
</reference>
<dbReference type="AlphaFoldDB" id="A0A183CST3"/>
<accession>A0A183CST3</accession>
<keyword evidence="2" id="KW-1185">Reference proteome</keyword>
<sequence length="65" mass="7488">RSEGRRRLRQCSGYVAFGRRAVAFDGERYEMWREVGERERAITQMGSVGERRGSTQGAQEYSRTG</sequence>
<feature type="region of interest" description="Disordered" evidence="1">
    <location>
        <begin position="45"/>
        <end position="65"/>
    </location>
</feature>
<evidence type="ECO:0000256" key="1">
    <source>
        <dbReference type="SAM" id="MobiDB-lite"/>
    </source>
</evidence>
<feature type="compositionally biased region" description="Polar residues" evidence="1">
    <location>
        <begin position="54"/>
        <end position="65"/>
    </location>
</feature>
<organism evidence="2 3">
    <name type="scientific">Globodera pallida</name>
    <name type="common">Potato cyst nematode worm</name>
    <name type="synonym">Heterodera pallida</name>
    <dbReference type="NCBI Taxonomy" id="36090"/>
    <lineage>
        <taxon>Eukaryota</taxon>
        <taxon>Metazoa</taxon>
        <taxon>Ecdysozoa</taxon>
        <taxon>Nematoda</taxon>
        <taxon>Chromadorea</taxon>
        <taxon>Rhabditida</taxon>
        <taxon>Tylenchina</taxon>
        <taxon>Tylenchomorpha</taxon>
        <taxon>Tylenchoidea</taxon>
        <taxon>Heteroderidae</taxon>
        <taxon>Heteroderinae</taxon>
        <taxon>Globodera</taxon>
    </lineage>
</organism>
<evidence type="ECO:0000313" key="3">
    <source>
        <dbReference type="WBParaSite" id="GPLIN_001594100"/>
    </source>
</evidence>
<name>A0A183CST3_GLOPA</name>
<proteinExistence type="predicted"/>
<protein>
    <submittedName>
        <fullName evidence="3">Transposase</fullName>
    </submittedName>
</protein>